<feature type="compositionally biased region" description="Basic and acidic residues" evidence="1">
    <location>
        <begin position="1"/>
        <end position="18"/>
    </location>
</feature>
<evidence type="ECO:0000256" key="1">
    <source>
        <dbReference type="SAM" id="MobiDB-lite"/>
    </source>
</evidence>
<evidence type="ECO:0000313" key="3">
    <source>
        <dbReference type="Proteomes" id="UP001054945"/>
    </source>
</evidence>
<comment type="caution">
    <text evidence="2">The sequence shown here is derived from an EMBL/GenBank/DDBJ whole genome shotgun (WGS) entry which is preliminary data.</text>
</comment>
<feature type="region of interest" description="Disordered" evidence="1">
    <location>
        <begin position="1"/>
        <end position="25"/>
    </location>
</feature>
<gene>
    <name evidence="2" type="ORF">CEXT_81461</name>
</gene>
<dbReference type="EMBL" id="BPLR01008081">
    <property type="protein sequence ID" value="GIY21979.1"/>
    <property type="molecule type" value="Genomic_DNA"/>
</dbReference>
<evidence type="ECO:0000313" key="2">
    <source>
        <dbReference type="EMBL" id="GIY21979.1"/>
    </source>
</evidence>
<dbReference type="Proteomes" id="UP001054945">
    <property type="component" value="Unassembled WGS sequence"/>
</dbReference>
<sequence>MFSERTENRGKRKADSKIPLKSGTSSPHWLDIILTSLAGYDSDKDRQRAEGIGLTWHTGIGLTWKVVPISFSII</sequence>
<accession>A0AAV4RIY1</accession>
<proteinExistence type="predicted"/>
<reference evidence="2 3" key="1">
    <citation type="submission" date="2021-06" db="EMBL/GenBank/DDBJ databases">
        <title>Caerostris extrusa draft genome.</title>
        <authorList>
            <person name="Kono N."/>
            <person name="Arakawa K."/>
        </authorList>
    </citation>
    <scope>NUCLEOTIDE SEQUENCE [LARGE SCALE GENOMIC DNA]</scope>
</reference>
<protein>
    <submittedName>
        <fullName evidence="2">Uncharacterized protein</fullName>
    </submittedName>
</protein>
<keyword evidence="3" id="KW-1185">Reference proteome</keyword>
<dbReference type="AlphaFoldDB" id="A0AAV4RIY1"/>
<name>A0AAV4RIY1_CAEEX</name>
<organism evidence="2 3">
    <name type="scientific">Caerostris extrusa</name>
    <name type="common">Bark spider</name>
    <name type="synonym">Caerostris bankana</name>
    <dbReference type="NCBI Taxonomy" id="172846"/>
    <lineage>
        <taxon>Eukaryota</taxon>
        <taxon>Metazoa</taxon>
        <taxon>Ecdysozoa</taxon>
        <taxon>Arthropoda</taxon>
        <taxon>Chelicerata</taxon>
        <taxon>Arachnida</taxon>
        <taxon>Araneae</taxon>
        <taxon>Araneomorphae</taxon>
        <taxon>Entelegynae</taxon>
        <taxon>Araneoidea</taxon>
        <taxon>Araneidae</taxon>
        <taxon>Caerostris</taxon>
    </lineage>
</organism>